<dbReference type="AlphaFoldDB" id="F0Y7J6"/>
<feature type="domain" description="ABC transporter" evidence="7">
    <location>
        <begin position="21"/>
        <end position="249"/>
    </location>
</feature>
<evidence type="ECO:0000256" key="2">
    <source>
        <dbReference type="ARBA" id="ARBA00022692"/>
    </source>
</evidence>
<evidence type="ECO:0000256" key="1">
    <source>
        <dbReference type="ARBA" id="ARBA00022448"/>
    </source>
</evidence>
<evidence type="ECO:0000256" key="3">
    <source>
        <dbReference type="ARBA" id="ARBA00022741"/>
    </source>
</evidence>
<dbReference type="RefSeq" id="XP_009036205.1">
    <property type="nucleotide sequence ID" value="XM_009037957.1"/>
</dbReference>
<dbReference type="PROSITE" id="PS50893">
    <property type="entry name" value="ABC_TRANSPORTER_2"/>
    <property type="match status" value="1"/>
</dbReference>
<dbReference type="InterPro" id="IPR027417">
    <property type="entry name" value="P-loop_NTPase"/>
</dbReference>
<dbReference type="PROSITE" id="PS00211">
    <property type="entry name" value="ABC_TRANSPORTER_1"/>
    <property type="match status" value="1"/>
</dbReference>
<dbReference type="GO" id="GO:0042626">
    <property type="term" value="F:ATPase-coupled transmembrane transporter activity"/>
    <property type="evidence" value="ECO:0007669"/>
    <property type="project" value="TreeGrafter"/>
</dbReference>
<keyword evidence="6" id="KW-0472">Membrane</keyword>
<evidence type="ECO:0000256" key="5">
    <source>
        <dbReference type="ARBA" id="ARBA00022989"/>
    </source>
</evidence>
<sequence>WDTPATHREPPAELWPSNGSLRFADVTLRYRPGLPPALEHLNLYVEGGTRVGVIGRTGAGKSSLVALVLRLVEPEAGRVLIDGLDVAFVGLCALRKRVSMVPQDNVLLSGSVDRNLDPFEEHGSPDKRRALDAAGLGALALDHVVKADGGSLSAGEKQLLGVARALLRKTKVVVMDEPSSNVDEHTDAAVQRVLKDAFVGTTSLTIAHRLETVIDSDMILTMDAGAVAEFDHPANLLDDPDSRLNLLLAALAPDQRAALLARAKPVTHGSL</sequence>
<organism evidence="9">
    <name type="scientific">Aureococcus anophagefferens</name>
    <name type="common">Harmful bloom alga</name>
    <dbReference type="NCBI Taxonomy" id="44056"/>
    <lineage>
        <taxon>Eukaryota</taxon>
        <taxon>Sar</taxon>
        <taxon>Stramenopiles</taxon>
        <taxon>Ochrophyta</taxon>
        <taxon>Pelagophyceae</taxon>
        <taxon>Pelagomonadales</taxon>
        <taxon>Pelagomonadaceae</taxon>
        <taxon>Aureococcus</taxon>
    </lineage>
</organism>
<gene>
    <name evidence="8" type="ORF">AURANDRAFT_25038</name>
</gene>
<keyword evidence="1" id="KW-0813">Transport</keyword>
<keyword evidence="2" id="KW-0812">Transmembrane</keyword>
<dbReference type="GO" id="GO:0016020">
    <property type="term" value="C:membrane"/>
    <property type="evidence" value="ECO:0007669"/>
    <property type="project" value="TreeGrafter"/>
</dbReference>
<keyword evidence="9" id="KW-1185">Reference proteome</keyword>
<dbReference type="InterPro" id="IPR003593">
    <property type="entry name" value="AAA+_ATPase"/>
</dbReference>
<dbReference type="InterPro" id="IPR050173">
    <property type="entry name" value="ABC_transporter_C-like"/>
</dbReference>
<dbReference type="eggNOG" id="KOG0054">
    <property type="taxonomic scope" value="Eukaryota"/>
</dbReference>
<proteinExistence type="predicted"/>
<keyword evidence="4" id="KW-0067">ATP-binding</keyword>
<dbReference type="InterPro" id="IPR017871">
    <property type="entry name" value="ABC_transporter-like_CS"/>
</dbReference>
<feature type="non-terminal residue" evidence="8">
    <location>
        <position position="1"/>
    </location>
</feature>
<evidence type="ECO:0000259" key="7">
    <source>
        <dbReference type="PROSITE" id="PS50893"/>
    </source>
</evidence>
<dbReference type="OMA" id="NEICYSH"/>
<dbReference type="KEGG" id="aaf:AURANDRAFT_25038"/>
<keyword evidence="5" id="KW-1133">Transmembrane helix</keyword>
<dbReference type="EMBL" id="GL833126">
    <property type="protein sequence ID" value="EGB09080.1"/>
    <property type="molecule type" value="Genomic_DNA"/>
</dbReference>
<dbReference type="Pfam" id="PF00005">
    <property type="entry name" value="ABC_tran"/>
    <property type="match status" value="1"/>
</dbReference>
<dbReference type="GO" id="GO:0016887">
    <property type="term" value="F:ATP hydrolysis activity"/>
    <property type="evidence" value="ECO:0007669"/>
    <property type="project" value="InterPro"/>
</dbReference>
<keyword evidence="3" id="KW-0547">Nucleotide-binding</keyword>
<dbReference type="GeneID" id="20219999"/>
<dbReference type="SMART" id="SM00382">
    <property type="entry name" value="AAA"/>
    <property type="match status" value="1"/>
</dbReference>
<dbReference type="PANTHER" id="PTHR24223">
    <property type="entry name" value="ATP-BINDING CASSETTE SUB-FAMILY C"/>
    <property type="match status" value="1"/>
</dbReference>
<dbReference type="Gene3D" id="3.40.50.300">
    <property type="entry name" value="P-loop containing nucleotide triphosphate hydrolases"/>
    <property type="match status" value="1"/>
</dbReference>
<dbReference type="InterPro" id="IPR003439">
    <property type="entry name" value="ABC_transporter-like_ATP-bd"/>
</dbReference>
<name>F0Y7J6_AURAN</name>
<dbReference type="FunFam" id="3.40.50.300:FF:000630">
    <property type="entry name" value="ATP-binding cassette (ABC) transporter, putative"/>
    <property type="match status" value="1"/>
</dbReference>
<dbReference type="OrthoDB" id="68919at2759"/>
<dbReference type="Proteomes" id="UP000002729">
    <property type="component" value="Unassembled WGS sequence"/>
</dbReference>
<evidence type="ECO:0000313" key="9">
    <source>
        <dbReference type="Proteomes" id="UP000002729"/>
    </source>
</evidence>
<dbReference type="CDD" id="cd03244">
    <property type="entry name" value="ABCC_MRP_domain2"/>
    <property type="match status" value="1"/>
</dbReference>
<evidence type="ECO:0000313" key="8">
    <source>
        <dbReference type="EMBL" id="EGB09080.1"/>
    </source>
</evidence>
<accession>F0Y7J6</accession>
<protein>
    <recommendedName>
        <fullName evidence="7">ABC transporter domain-containing protein</fullName>
    </recommendedName>
</protein>
<dbReference type="GO" id="GO:0005524">
    <property type="term" value="F:ATP binding"/>
    <property type="evidence" value="ECO:0007669"/>
    <property type="project" value="UniProtKB-KW"/>
</dbReference>
<dbReference type="SUPFAM" id="SSF52540">
    <property type="entry name" value="P-loop containing nucleoside triphosphate hydrolases"/>
    <property type="match status" value="1"/>
</dbReference>
<evidence type="ECO:0000256" key="6">
    <source>
        <dbReference type="ARBA" id="ARBA00023136"/>
    </source>
</evidence>
<reference evidence="8 9" key="1">
    <citation type="journal article" date="2011" name="Proc. Natl. Acad. Sci. U.S.A.">
        <title>Niche of harmful alga Aureococcus anophagefferens revealed through ecogenomics.</title>
        <authorList>
            <person name="Gobler C.J."/>
            <person name="Berry D.L."/>
            <person name="Dyhrman S.T."/>
            <person name="Wilhelm S.W."/>
            <person name="Salamov A."/>
            <person name="Lobanov A.V."/>
            <person name="Zhang Y."/>
            <person name="Collier J.L."/>
            <person name="Wurch L.L."/>
            <person name="Kustka A.B."/>
            <person name="Dill B.D."/>
            <person name="Shah M."/>
            <person name="VerBerkmoes N.C."/>
            <person name="Kuo A."/>
            <person name="Terry A."/>
            <person name="Pangilinan J."/>
            <person name="Lindquist E.A."/>
            <person name="Lucas S."/>
            <person name="Paulsen I.T."/>
            <person name="Hattenrath-Lehmann T.K."/>
            <person name="Talmage S.C."/>
            <person name="Walker E.A."/>
            <person name="Koch F."/>
            <person name="Burson A.M."/>
            <person name="Marcoval M.A."/>
            <person name="Tang Y.Z."/>
            <person name="Lecleir G.R."/>
            <person name="Coyne K.J."/>
            <person name="Berg G.M."/>
            <person name="Bertrand E.M."/>
            <person name="Saito M.A."/>
            <person name="Gladyshev V.N."/>
            <person name="Grigoriev I.V."/>
        </authorList>
    </citation>
    <scope>NUCLEOTIDE SEQUENCE [LARGE SCALE GENOMIC DNA]</scope>
    <source>
        <strain evidence="9">CCMP 1984</strain>
    </source>
</reference>
<dbReference type="InParanoid" id="F0Y7J6"/>
<evidence type="ECO:0000256" key="4">
    <source>
        <dbReference type="ARBA" id="ARBA00022840"/>
    </source>
</evidence>